<evidence type="ECO:0000256" key="1">
    <source>
        <dbReference type="SAM" id="Phobius"/>
    </source>
</evidence>
<protein>
    <submittedName>
        <fullName evidence="2">Uncharacterized protein</fullName>
    </submittedName>
</protein>
<reference evidence="2" key="1">
    <citation type="journal article" date="2017" name="J. Phycol.">
        <title>Analysis of chloroplast genomes and a supermatrix inform reclassification of the Rhodomelaceae (Rhodophyta).</title>
        <authorList>
            <person name="Diaz-Tapia P."/>
            <person name="Maggs C.A."/>
            <person name="West J.A."/>
            <person name="Verbruggen H."/>
        </authorList>
    </citation>
    <scope>NUCLEOTIDE SEQUENCE</scope>
    <source>
        <strain evidence="2">PD1020</strain>
    </source>
</reference>
<dbReference type="EMBL" id="MF101441">
    <property type="protein sequence ID" value="ARW66202.1"/>
    <property type="molecule type" value="Genomic_DNA"/>
</dbReference>
<keyword evidence="1" id="KW-1133">Transmembrane helix</keyword>
<gene>
    <name evidence="2" type="primary">orf37b</name>
</gene>
<name>A0A1Z1MK36_SPYFI</name>
<keyword evidence="1" id="KW-0812">Transmembrane</keyword>
<keyword evidence="2" id="KW-0934">Plastid</keyword>
<keyword evidence="1" id="KW-0472">Membrane</keyword>
<evidence type="ECO:0000313" key="2">
    <source>
        <dbReference type="EMBL" id="ARW66202.1"/>
    </source>
</evidence>
<proteinExistence type="predicted"/>
<geneLocation type="chloroplast" evidence="2"/>
<dbReference type="RefSeq" id="YP_009397016.1">
    <property type="nucleotide sequence ID" value="NC_035285.1"/>
</dbReference>
<sequence>MLVFYLNLRYLLNLFFIYYLILIFIIVVFECNILSFL</sequence>
<organism evidence="2">
    <name type="scientific">Spyridia filamentosa</name>
    <name type="common">Red alga</name>
    <name type="synonym">Fucus filamentosus</name>
    <dbReference type="NCBI Taxonomy" id="196632"/>
    <lineage>
        <taxon>Eukaryota</taxon>
        <taxon>Rhodophyta</taxon>
        <taxon>Florideophyceae</taxon>
        <taxon>Rhodymeniophycidae</taxon>
        <taxon>Ceramiales</taxon>
        <taxon>Spyridiaceae</taxon>
        <taxon>Spyridia</taxon>
    </lineage>
</organism>
<dbReference type="AlphaFoldDB" id="A0A1Z1MK36"/>
<keyword evidence="2" id="KW-0150">Chloroplast</keyword>
<accession>A0A1Z1MK36</accession>
<dbReference type="GeneID" id="33359310"/>
<feature type="transmembrane region" description="Helical" evidence="1">
    <location>
        <begin position="12"/>
        <end position="34"/>
    </location>
</feature>